<reference evidence="10" key="1">
    <citation type="submission" date="2021-04" db="EMBL/GenBank/DDBJ databases">
        <title>Dactylosporangium aurantiacum NRRL B-8018 full assembly.</title>
        <authorList>
            <person name="Hartkoorn R.C."/>
            <person name="Beaudoing E."/>
            <person name="Hot D."/>
        </authorList>
    </citation>
    <scope>NUCLEOTIDE SEQUENCE</scope>
    <source>
        <strain evidence="10">NRRL B-8018</strain>
    </source>
</reference>
<dbReference type="InterPro" id="IPR036259">
    <property type="entry name" value="MFS_trans_sf"/>
</dbReference>
<comment type="subcellular location">
    <subcellularLocation>
        <location evidence="1">Cell membrane</location>
        <topology evidence="1">Multi-pass membrane protein</topology>
    </subcellularLocation>
</comment>
<feature type="transmembrane region" description="Helical" evidence="8">
    <location>
        <begin position="343"/>
        <end position="363"/>
    </location>
</feature>
<keyword evidence="11" id="KW-1185">Reference proteome</keyword>
<dbReference type="KEGG" id="daur:Daura_38580"/>
<organism evidence="10 11">
    <name type="scientific">Dactylosporangium aurantiacum</name>
    <dbReference type="NCBI Taxonomy" id="35754"/>
    <lineage>
        <taxon>Bacteria</taxon>
        <taxon>Bacillati</taxon>
        <taxon>Actinomycetota</taxon>
        <taxon>Actinomycetes</taxon>
        <taxon>Micromonosporales</taxon>
        <taxon>Micromonosporaceae</taxon>
        <taxon>Dactylosporangium</taxon>
    </lineage>
</organism>
<protein>
    <submittedName>
        <fullName evidence="10">MFS transporter</fullName>
    </submittedName>
</protein>
<accession>A0A9Q9IED6</accession>
<dbReference type="Gene3D" id="1.20.1250.20">
    <property type="entry name" value="MFS general substrate transporter like domains"/>
    <property type="match status" value="2"/>
</dbReference>
<evidence type="ECO:0000313" key="11">
    <source>
        <dbReference type="Proteomes" id="UP001058003"/>
    </source>
</evidence>
<feature type="transmembrane region" description="Helical" evidence="8">
    <location>
        <begin position="107"/>
        <end position="129"/>
    </location>
</feature>
<feature type="transmembrane region" description="Helical" evidence="8">
    <location>
        <begin position="9"/>
        <end position="30"/>
    </location>
</feature>
<dbReference type="OrthoDB" id="3177957at2"/>
<dbReference type="Proteomes" id="UP001058003">
    <property type="component" value="Chromosome"/>
</dbReference>
<evidence type="ECO:0000256" key="7">
    <source>
        <dbReference type="SAM" id="MobiDB-lite"/>
    </source>
</evidence>
<sequence length="423" mass="42741">MTTALVRPVTLPTGVAFAGTGLAFASLYLAAGAPTPLLVLFEREWGFAPWVLTVAFAAYAFGLLASLLVVGSLSDHVGRRPVLVGALSVEVAAMLMFVFAPDIGWVIAARVVQGVATGAASSAFTAALVELAPPHRKRLGTVVAGAAPAGGLGLGALLTGAAVQFTHSANLIVFGALTVVMVLGTLTAAFSGETATRRAGALDSLRPRVTVPRAARREFTAAIPVHLASWMFAGLFMGLAPTIVRDIFHLDSGLLNGATAFLPPASAAVAGYVLGRQHPRRTILLGGAAVLLGAAVVLTGVGTVTLPLVWAGGVIGGAGFGATFSGALRAVGPLAESHQRAGLFAAVFLVAYLSFGVPAIVAGQLVAPLGLHATVELYGAAILAAAAAGLLTQWRLTRAAETPQVPTGHADGDTTGARAREYA</sequence>
<dbReference type="SUPFAM" id="SSF103473">
    <property type="entry name" value="MFS general substrate transporter"/>
    <property type="match status" value="1"/>
</dbReference>
<dbReference type="PANTHER" id="PTHR23517:SF13">
    <property type="entry name" value="MAJOR FACILITATOR SUPERFAMILY MFS_1"/>
    <property type="match status" value="1"/>
</dbReference>
<evidence type="ECO:0000256" key="8">
    <source>
        <dbReference type="SAM" id="Phobius"/>
    </source>
</evidence>
<keyword evidence="5 8" id="KW-1133">Transmembrane helix</keyword>
<dbReference type="InterPro" id="IPR020846">
    <property type="entry name" value="MFS_dom"/>
</dbReference>
<feature type="transmembrane region" description="Helical" evidence="8">
    <location>
        <begin position="50"/>
        <end position="70"/>
    </location>
</feature>
<dbReference type="EMBL" id="CP073767">
    <property type="protein sequence ID" value="UWZ52507.1"/>
    <property type="molecule type" value="Genomic_DNA"/>
</dbReference>
<evidence type="ECO:0000256" key="2">
    <source>
        <dbReference type="ARBA" id="ARBA00022448"/>
    </source>
</evidence>
<feature type="transmembrane region" description="Helical" evidence="8">
    <location>
        <begin position="255"/>
        <end position="275"/>
    </location>
</feature>
<gene>
    <name evidence="10" type="ORF">Daura_38580</name>
</gene>
<evidence type="ECO:0000256" key="4">
    <source>
        <dbReference type="ARBA" id="ARBA00022692"/>
    </source>
</evidence>
<keyword evidence="2" id="KW-0813">Transport</keyword>
<feature type="domain" description="Major facilitator superfamily (MFS) profile" evidence="9">
    <location>
        <begin position="1"/>
        <end position="397"/>
    </location>
</feature>
<keyword evidence="6 8" id="KW-0472">Membrane</keyword>
<dbReference type="RefSeq" id="WP_081971419.1">
    <property type="nucleotide sequence ID" value="NZ_CP073767.1"/>
</dbReference>
<dbReference type="GO" id="GO:0005886">
    <property type="term" value="C:plasma membrane"/>
    <property type="evidence" value="ECO:0007669"/>
    <property type="project" value="UniProtKB-SubCell"/>
</dbReference>
<evidence type="ECO:0000256" key="6">
    <source>
        <dbReference type="ARBA" id="ARBA00023136"/>
    </source>
</evidence>
<feature type="transmembrane region" description="Helical" evidence="8">
    <location>
        <begin position="308"/>
        <end position="331"/>
    </location>
</feature>
<dbReference type="AlphaFoldDB" id="A0A9Q9IED6"/>
<evidence type="ECO:0000256" key="5">
    <source>
        <dbReference type="ARBA" id="ARBA00022989"/>
    </source>
</evidence>
<feature type="transmembrane region" description="Helical" evidence="8">
    <location>
        <begin position="282"/>
        <end position="302"/>
    </location>
</feature>
<feature type="transmembrane region" description="Helical" evidence="8">
    <location>
        <begin position="171"/>
        <end position="190"/>
    </location>
</feature>
<evidence type="ECO:0000256" key="1">
    <source>
        <dbReference type="ARBA" id="ARBA00004651"/>
    </source>
</evidence>
<dbReference type="PROSITE" id="PS50850">
    <property type="entry name" value="MFS"/>
    <property type="match status" value="1"/>
</dbReference>
<keyword evidence="4 8" id="KW-0812">Transmembrane</keyword>
<feature type="transmembrane region" description="Helical" evidence="8">
    <location>
        <begin position="141"/>
        <end position="165"/>
    </location>
</feature>
<feature type="region of interest" description="Disordered" evidence="7">
    <location>
        <begin position="402"/>
        <end position="423"/>
    </location>
</feature>
<proteinExistence type="predicted"/>
<dbReference type="GO" id="GO:0022857">
    <property type="term" value="F:transmembrane transporter activity"/>
    <property type="evidence" value="ECO:0007669"/>
    <property type="project" value="InterPro"/>
</dbReference>
<dbReference type="InterPro" id="IPR050171">
    <property type="entry name" value="MFS_Transporters"/>
</dbReference>
<keyword evidence="3" id="KW-1003">Cell membrane</keyword>
<feature type="transmembrane region" description="Helical" evidence="8">
    <location>
        <begin position="369"/>
        <end position="391"/>
    </location>
</feature>
<name>A0A9Q9IED6_9ACTN</name>
<dbReference type="PANTHER" id="PTHR23517">
    <property type="entry name" value="RESISTANCE PROTEIN MDTM, PUTATIVE-RELATED-RELATED"/>
    <property type="match status" value="1"/>
</dbReference>
<feature type="transmembrane region" description="Helical" evidence="8">
    <location>
        <begin position="82"/>
        <end position="101"/>
    </location>
</feature>
<evidence type="ECO:0000256" key="3">
    <source>
        <dbReference type="ARBA" id="ARBA00022475"/>
    </source>
</evidence>
<evidence type="ECO:0000259" key="9">
    <source>
        <dbReference type="PROSITE" id="PS50850"/>
    </source>
</evidence>
<dbReference type="Pfam" id="PF07690">
    <property type="entry name" value="MFS_1"/>
    <property type="match status" value="1"/>
</dbReference>
<evidence type="ECO:0000313" key="10">
    <source>
        <dbReference type="EMBL" id="UWZ52507.1"/>
    </source>
</evidence>
<feature type="transmembrane region" description="Helical" evidence="8">
    <location>
        <begin position="223"/>
        <end position="243"/>
    </location>
</feature>
<dbReference type="InterPro" id="IPR011701">
    <property type="entry name" value="MFS"/>
</dbReference>